<dbReference type="Pfam" id="PF08241">
    <property type="entry name" value="Methyltransf_11"/>
    <property type="match status" value="1"/>
</dbReference>
<dbReference type="SUPFAM" id="SSF53335">
    <property type="entry name" value="S-adenosyl-L-methionine-dependent methyltransferases"/>
    <property type="match status" value="1"/>
</dbReference>
<sequence length="227" mass="25622">MARPMETITSFYDAIAGQYDAFLTDHDARARKTIAQVFTETVPRGVVLDFGGGTGLDLPWLQEYYSTILFLEPSSNMREEARKKVTSSELVRFVDRQTEFSEWSEQALPFQEKADGVLANFAVLNCIEDTSKFFEKIALVTSKQSHVVAALLDPRVSHILKKNSVFSALRMLVTNSLTIHHQRDGVLHKTFVHSLQKLRNAASPYFDMLSFTAIPPSDFVLVIFAKK</sequence>
<dbReference type="CDD" id="cd02440">
    <property type="entry name" value="AdoMet_MTases"/>
    <property type="match status" value="1"/>
</dbReference>
<evidence type="ECO:0000313" key="2">
    <source>
        <dbReference type="EMBL" id="SHG90873.1"/>
    </source>
</evidence>
<dbReference type="RefSeq" id="WP_084138042.1">
    <property type="nucleotide sequence ID" value="NZ_FQWQ01000001.1"/>
</dbReference>
<dbReference type="Gene3D" id="3.40.50.150">
    <property type="entry name" value="Vaccinia Virus protein VP39"/>
    <property type="match status" value="1"/>
</dbReference>
<proteinExistence type="predicted"/>
<dbReference type="EMBL" id="FQWQ01000001">
    <property type="protein sequence ID" value="SHG90873.1"/>
    <property type="molecule type" value="Genomic_DNA"/>
</dbReference>
<accession>A0A1M5NPK8</accession>
<keyword evidence="2" id="KW-0489">Methyltransferase</keyword>
<keyword evidence="3" id="KW-1185">Reference proteome</keyword>
<protein>
    <submittedName>
        <fullName evidence="2">Methyltransferase domain-containing protein</fullName>
    </submittedName>
</protein>
<dbReference type="GO" id="GO:0008757">
    <property type="term" value="F:S-adenosylmethionine-dependent methyltransferase activity"/>
    <property type="evidence" value="ECO:0007669"/>
    <property type="project" value="InterPro"/>
</dbReference>
<evidence type="ECO:0000259" key="1">
    <source>
        <dbReference type="Pfam" id="PF08241"/>
    </source>
</evidence>
<evidence type="ECO:0000313" key="3">
    <source>
        <dbReference type="Proteomes" id="UP000184212"/>
    </source>
</evidence>
<reference evidence="2 3" key="1">
    <citation type="submission" date="2016-11" db="EMBL/GenBank/DDBJ databases">
        <authorList>
            <person name="Jaros S."/>
            <person name="Januszkiewicz K."/>
            <person name="Wedrychowicz H."/>
        </authorList>
    </citation>
    <scope>NUCLEOTIDE SEQUENCE [LARGE SCALE GENOMIC DNA]</scope>
    <source>
        <strain evidence="2 3">DSM 24574</strain>
    </source>
</reference>
<dbReference type="InterPro" id="IPR029063">
    <property type="entry name" value="SAM-dependent_MTases_sf"/>
</dbReference>
<dbReference type="GO" id="GO:0032259">
    <property type="term" value="P:methylation"/>
    <property type="evidence" value="ECO:0007669"/>
    <property type="project" value="UniProtKB-KW"/>
</dbReference>
<gene>
    <name evidence="2" type="ORF">SAMN04488109_2428</name>
</gene>
<dbReference type="OrthoDB" id="1524727at2"/>
<feature type="domain" description="Methyltransferase type 11" evidence="1">
    <location>
        <begin position="48"/>
        <end position="147"/>
    </location>
</feature>
<dbReference type="AlphaFoldDB" id="A0A1M5NPK8"/>
<dbReference type="Proteomes" id="UP000184212">
    <property type="component" value="Unassembled WGS sequence"/>
</dbReference>
<organism evidence="2 3">
    <name type="scientific">Chryseolinea serpens</name>
    <dbReference type="NCBI Taxonomy" id="947013"/>
    <lineage>
        <taxon>Bacteria</taxon>
        <taxon>Pseudomonadati</taxon>
        <taxon>Bacteroidota</taxon>
        <taxon>Cytophagia</taxon>
        <taxon>Cytophagales</taxon>
        <taxon>Fulvivirgaceae</taxon>
        <taxon>Chryseolinea</taxon>
    </lineage>
</organism>
<name>A0A1M5NPK8_9BACT</name>
<keyword evidence="2" id="KW-0808">Transferase</keyword>
<dbReference type="STRING" id="947013.SAMN04488109_2428"/>
<dbReference type="InterPro" id="IPR013216">
    <property type="entry name" value="Methyltransf_11"/>
</dbReference>